<dbReference type="EMBL" id="JAGYHF010000013">
    <property type="protein sequence ID" value="MBS4081179.1"/>
    <property type="molecule type" value="Genomic_DNA"/>
</dbReference>
<gene>
    <name evidence="1" type="ORF">KFS80_23090</name>
</gene>
<evidence type="ECO:0000313" key="1">
    <source>
        <dbReference type="EMBL" id="MBS4081179.1"/>
    </source>
</evidence>
<sequence>MVPTAIPFGTTDGSTESMARAAQKPTAYYRAFILSLAFIAPGAALWTSNECYAAPIAGKAIVRAYEGSGGVSVELVMSGPPEKEWALLRIRGTETGAALHQASVQRSPDSTSYVESISGVSRTIFVVRMHQGFLPRQDQEPYALGESTRLERLSTIATEVEKFRAEKFAVHQAGIQTTLSEEFIKSSP</sequence>
<evidence type="ECO:0000313" key="2">
    <source>
        <dbReference type="Proteomes" id="UP000676035"/>
    </source>
</evidence>
<comment type="caution">
    <text evidence="1">The sequence shown here is derived from an EMBL/GenBank/DDBJ whole genome shotgun (WGS) entry which is preliminary data.</text>
</comment>
<keyword evidence="2" id="KW-1185">Reference proteome</keyword>
<dbReference type="Proteomes" id="UP000676035">
    <property type="component" value="Unassembled WGS sequence"/>
</dbReference>
<reference evidence="1 2" key="1">
    <citation type="submission" date="2021-04" db="EMBL/GenBank/DDBJ databases">
        <title>Pseudomonas rustica sp. nov. isolated from raw milk.</title>
        <authorList>
            <person name="Fiedler G."/>
            <person name="Gieschler S."/>
            <person name="Kabisch J."/>
            <person name="Grimmler C."/>
            <person name="Brinks E."/>
            <person name="Wagner N."/>
            <person name="Hetzer B."/>
            <person name="Franz C.M.A.P."/>
            <person name="Boehnlein C."/>
        </authorList>
    </citation>
    <scope>NUCLEOTIDE SEQUENCE [LARGE SCALE GENOMIC DNA]</scope>
    <source>
        <strain evidence="1 2">MBT-4</strain>
    </source>
</reference>
<protein>
    <submittedName>
        <fullName evidence="1">Uncharacterized protein</fullName>
    </submittedName>
</protein>
<name>A0ABS5N3P2_9PSED</name>
<dbReference type="RefSeq" id="WP_212546049.1">
    <property type="nucleotide sequence ID" value="NZ_JAGYHF010000013.1"/>
</dbReference>
<proteinExistence type="predicted"/>
<accession>A0ABS5N3P2</accession>
<organism evidence="1 2">
    <name type="scientific">Pseudomonas rustica</name>
    <dbReference type="NCBI Taxonomy" id="2827099"/>
    <lineage>
        <taxon>Bacteria</taxon>
        <taxon>Pseudomonadati</taxon>
        <taxon>Pseudomonadota</taxon>
        <taxon>Gammaproteobacteria</taxon>
        <taxon>Pseudomonadales</taxon>
        <taxon>Pseudomonadaceae</taxon>
        <taxon>Pseudomonas</taxon>
    </lineage>
</organism>